<reference evidence="1" key="1">
    <citation type="submission" date="2020-05" db="EMBL/GenBank/DDBJ databases">
        <authorList>
            <person name="Chiriac C."/>
            <person name="Salcher M."/>
            <person name="Ghai R."/>
            <person name="Kavagutti S V."/>
        </authorList>
    </citation>
    <scope>NUCLEOTIDE SEQUENCE</scope>
</reference>
<name>A0A6J5RGK4_9CAUD</name>
<dbReference type="EMBL" id="LR797252">
    <property type="protein sequence ID" value="CAB4196690.1"/>
    <property type="molecule type" value="Genomic_DNA"/>
</dbReference>
<sequence>MKQLPFITHDTTKPMVWRETIVKGQVVSYNSDTTFYIQVGRGKSSYKTKYAVNGSFGMACTYYHGINIGNGYKKRLVMDKKVLDRRFSS</sequence>
<protein>
    <submittedName>
        <fullName evidence="1">Uncharacterized protein</fullName>
    </submittedName>
</protein>
<proteinExistence type="predicted"/>
<organism evidence="1">
    <name type="scientific">uncultured Caudovirales phage</name>
    <dbReference type="NCBI Taxonomy" id="2100421"/>
    <lineage>
        <taxon>Viruses</taxon>
        <taxon>Duplodnaviria</taxon>
        <taxon>Heunggongvirae</taxon>
        <taxon>Uroviricota</taxon>
        <taxon>Caudoviricetes</taxon>
        <taxon>Peduoviridae</taxon>
        <taxon>Maltschvirus</taxon>
        <taxon>Maltschvirus maltsch</taxon>
    </lineage>
</organism>
<accession>A0A6J5RGK4</accession>
<evidence type="ECO:0000313" key="1">
    <source>
        <dbReference type="EMBL" id="CAB4196690.1"/>
    </source>
</evidence>
<gene>
    <name evidence="1" type="ORF">UFOVP1290_210</name>
</gene>